<name>A0A4Y2CZN3_ARAVE</name>
<evidence type="ECO:0000313" key="1">
    <source>
        <dbReference type="EMBL" id="GBM09178.1"/>
    </source>
</evidence>
<proteinExistence type="predicted"/>
<reference evidence="1 2" key="1">
    <citation type="journal article" date="2019" name="Sci. Rep.">
        <title>Orb-weaving spider Araneus ventricosus genome elucidates the spidroin gene catalogue.</title>
        <authorList>
            <person name="Kono N."/>
            <person name="Nakamura H."/>
            <person name="Ohtoshi R."/>
            <person name="Moran D.A.P."/>
            <person name="Shinohara A."/>
            <person name="Yoshida Y."/>
            <person name="Fujiwara M."/>
            <person name="Mori M."/>
            <person name="Tomita M."/>
            <person name="Arakawa K."/>
        </authorList>
    </citation>
    <scope>NUCLEOTIDE SEQUENCE [LARGE SCALE GENOMIC DNA]</scope>
</reference>
<protein>
    <submittedName>
        <fullName evidence="1">Uncharacterized protein</fullName>
    </submittedName>
</protein>
<dbReference type="AlphaFoldDB" id="A0A4Y2CZN3"/>
<gene>
    <name evidence="1" type="ORF">AVEN_226692_1</name>
</gene>
<accession>A0A4Y2CZN3</accession>
<dbReference type="Proteomes" id="UP000499080">
    <property type="component" value="Unassembled WGS sequence"/>
</dbReference>
<evidence type="ECO:0000313" key="2">
    <source>
        <dbReference type="Proteomes" id="UP000499080"/>
    </source>
</evidence>
<comment type="caution">
    <text evidence="1">The sequence shown here is derived from an EMBL/GenBank/DDBJ whole genome shotgun (WGS) entry which is preliminary data.</text>
</comment>
<dbReference type="EMBL" id="BGPR01000266">
    <property type="protein sequence ID" value="GBM09178.1"/>
    <property type="molecule type" value="Genomic_DNA"/>
</dbReference>
<keyword evidence="2" id="KW-1185">Reference proteome</keyword>
<sequence length="104" mass="11379">MRASVILLENTPLHAVHEWQHSRLDHQTDVQICSQVSWDNHESAPAVIGNCQTITPGVGPMCLGRRQVGCGCSPGLLLTNTRPSLATRQNRLSSENTTDIHSIL</sequence>
<organism evidence="1 2">
    <name type="scientific">Araneus ventricosus</name>
    <name type="common">Orbweaver spider</name>
    <name type="synonym">Epeira ventricosa</name>
    <dbReference type="NCBI Taxonomy" id="182803"/>
    <lineage>
        <taxon>Eukaryota</taxon>
        <taxon>Metazoa</taxon>
        <taxon>Ecdysozoa</taxon>
        <taxon>Arthropoda</taxon>
        <taxon>Chelicerata</taxon>
        <taxon>Arachnida</taxon>
        <taxon>Araneae</taxon>
        <taxon>Araneomorphae</taxon>
        <taxon>Entelegynae</taxon>
        <taxon>Araneoidea</taxon>
        <taxon>Araneidae</taxon>
        <taxon>Araneus</taxon>
    </lineage>
</organism>